<dbReference type="PANTHER" id="PTHR24220">
    <property type="entry name" value="IMPORT ATP-BINDING PROTEIN"/>
    <property type="match status" value="1"/>
</dbReference>
<dbReference type="SUPFAM" id="SSF52540">
    <property type="entry name" value="P-loop containing nucleoside triphosphate hydrolases"/>
    <property type="match status" value="2"/>
</dbReference>
<keyword evidence="2 5" id="KW-0067">ATP-binding</keyword>
<dbReference type="InterPro" id="IPR027417">
    <property type="entry name" value="P-loop_NTPase"/>
</dbReference>
<dbReference type="GO" id="GO:0005524">
    <property type="term" value="F:ATP binding"/>
    <property type="evidence" value="ECO:0007669"/>
    <property type="project" value="UniProtKB-KW"/>
</dbReference>
<comment type="caution">
    <text evidence="5">The sequence shown here is derived from an EMBL/GenBank/DDBJ whole genome shotgun (WGS) entry which is preliminary data.</text>
</comment>
<sequence>MTAKGTALLEASGLTVCRAEDGSVLLDSADLRVGPGEVLAITGPSGAGKSTLLHALMDTLPARLRRSAGTVRWHGDVVPSGAGGRRWRRGHCGYVGQDPALALHPRWRVERIVGEELAGPRTERARLVRESLELLGLDEEFAHRRVRELSGGQAQRVALARALAAGPSLLLLDEPTSAMDRDTAERVIEVVRARRGAPDRCTVLVTHDPGLVSQLADHELRLSPPSTAAPVPAGPLGSGPRIGEPQSRGNGALLAARGLRVIRPDGESLIKGADLNLVPGQLATVLGPSGSGKTSLLYALAGRRPAANGQVLLHGRALAPEAHRRGRDELRAVQLVGQHPAGELNPAHRIGRAVARPLRVLHGLDAPDSAATVTELLAAVGLTADLAGHRPHRLSGGQRQRAALARALAARPDVLLLDEPTSALDAASVRIVLDLLDRLRADGMAVLAVTHDPTVAERADHVLHLRGGRLVPHGPVDPLPTVTGRTS</sequence>
<dbReference type="InterPro" id="IPR017871">
    <property type="entry name" value="ABC_transporter-like_CS"/>
</dbReference>
<name>A0A3M8X0U6_9ACTN</name>
<reference evidence="5 6" key="1">
    <citation type="submission" date="2018-11" db="EMBL/GenBank/DDBJ databases">
        <title>The Potential of Streptomyces as Biocontrol Agents against the Tomato grey mould, Botrytis cinerea (Gray mold) Frontiers in Microbiology.</title>
        <authorList>
            <person name="Li D."/>
        </authorList>
    </citation>
    <scope>NUCLEOTIDE SEQUENCE [LARGE SCALE GENOMIC DNA]</scope>
    <source>
        <strain evidence="5 6">NEAU-LD23</strain>
    </source>
</reference>
<dbReference type="AlphaFoldDB" id="A0A3M8X0U6"/>
<accession>A0A3M8X0U6</accession>
<dbReference type="PROSITE" id="PS50893">
    <property type="entry name" value="ABC_TRANSPORTER_2"/>
    <property type="match status" value="2"/>
</dbReference>
<organism evidence="5 6">
    <name type="scientific">Streptomyces botrytidirepellens</name>
    <dbReference type="NCBI Taxonomy" id="2486417"/>
    <lineage>
        <taxon>Bacteria</taxon>
        <taxon>Bacillati</taxon>
        <taxon>Actinomycetota</taxon>
        <taxon>Actinomycetes</taxon>
        <taxon>Kitasatosporales</taxon>
        <taxon>Streptomycetaceae</taxon>
        <taxon>Streptomyces</taxon>
    </lineage>
</organism>
<evidence type="ECO:0000256" key="2">
    <source>
        <dbReference type="ARBA" id="ARBA00022840"/>
    </source>
</evidence>
<evidence type="ECO:0000313" key="5">
    <source>
        <dbReference type="EMBL" id="RNG36058.1"/>
    </source>
</evidence>
<dbReference type="EMBL" id="RIBZ01000046">
    <property type="protein sequence ID" value="RNG36058.1"/>
    <property type="molecule type" value="Genomic_DNA"/>
</dbReference>
<dbReference type="PROSITE" id="PS00211">
    <property type="entry name" value="ABC_TRANSPORTER_1"/>
    <property type="match status" value="2"/>
</dbReference>
<dbReference type="Proteomes" id="UP000275401">
    <property type="component" value="Unassembled WGS sequence"/>
</dbReference>
<dbReference type="Pfam" id="PF00005">
    <property type="entry name" value="ABC_tran"/>
    <property type="match status" value="2"/>
</dbReference>
<protein>
    <submittedName>
        <fullName evidence="5">ABC transporter ATP-binding protein</fullName>
    </submittedName>
</protein>
<dbReference type="PANTHER" id="PTHR24220:SF685">
    <property type="entry name" value="ABC TRANSPORTER RELATED"/>
    <property type="match status" value="1"/>
</dbReference>
<dbReference type="SMART" id="SM00382">
    <property type="entry name" value="AAA"/>
    <property type="match status" value="2"/>
</dbReference>
<dbReference type="GO" id="GO:0005886">
    <property type="term" value="C:plasma membrane"/>
    <property type="evidence" value="ECO:0007669"/>
    <property type="project" value="TreeGrafter"/>
</dbReference>
<evidence type="ECO:0000256" key="3">
    <source>
        <dbReference type="SAM" id="MobiDB-lite"/>
    </source>
</evidence>
<dbReference type="GO" id="GO:0022857">
    <property type="term" value="F:transmembrane transporter activity"/>
    <property type="evidence" value="ECO:0007669"/>
    <property type="project" value="TreeGrafter"/>
</dbReference>
<evidence type="ECO:0000259" key="4">
    <source>
        <dbReference type="PROSITE" id="PS50893"/>
    </source>
</evidence>
<dbReference type="GO" id="GO:0016887">
    <property type="term" value="F:ATP hydrolysis activity"/>
    <property type="evidence" value="ECO:0007669"/>
    <property type="project" value="InterPro"/>
</dbReference>
<dbReference type="RefSeq" id="WP_123098527.1">
    <property type="nucleotide sequence ID" value="NZ_RIBZ01000046.1"/>
</dbReference>
<evidence type="ECO:0000313" key="6">
    <source>
        <dbReference type="Proteomes" id="UP000275401"/>
    </source>
</evidence>
<feature type="domain" description="ABC transporter" evidence="4">
    <location>
        <begin position="254"/>
        <end position="486"/>
    </location>
</feature>
<feature type="region of interest" description="Disordered" evidence="3">
    <location>
        <begin position="224"/>
        <end position="244"/>
    </location>
</feature>
<keyword evidence="6" id="KW-1185">Reference proteome</keyword>
<dbReference type="InterPro" id="IPR003439">
    <property type="entry name" value="ABC_transporter-like_ATP-bd"/>
</dbReference>
<proteinExistence type="predicted"/>
<evidence type="ECO:0000256" key="1">
    <source>
        <dbReference type="ARBA" id="ARBA00022741"/>
    </source>
</evidence>
<keyword evidence="1" id="KW-0547">Nucleotide-binding</keyword>
<gene>
    <name evidence="5" type="ORF">EEJ42_03305</name>
</gene>
<dbReference type="Gene3D" id="3.40.50.300">
    <property type="entry name" value="P-loop containing nucleotide triphosphate hydrolases"/>
    <property type="match status" value="2"/>
</dbReference>
<feature type="domain" description="ABC transporter" evidence="4">
    <location>
        <begin position="9"/>
        <end position="249"/>
    </location>
</feature>
<dbReference type="InterPro" id="IPR015854">
    <property type="entry name" value="ABC_transpr_LolD-like"/>
</dbReference>
<dbReference type="InterPro" id="IPR003593">
    <property type="entry name" value="AAA+_ATPase"/>
</dbReference>